<evidence type="ECO:0000313" key="3">
    <source>
        <dbReference type="EMBL" id="RVT95102.1"/>
    </source>
</evidence>
<evidence type="ECO:0000313" key="4">
    <source>
        <dbReference type="Proteomes" id="UP000282971"/>
    </source>
</evidence>
<dbReference type="EMBL" id="SACN01000001">
    <property type="protein sequence ID" value="RVT95102.1"/>
    <property type="molecule type" value="Genomic_DNA"/>
</dbReference>
<dbReference type="InterPro" id="IPR021255">
    <property type="entry name" value="DUF2807"/>
</dbReference>
<evidence type="ECO:0000259" key="2">
    <source>
        <dbReference type="Pfam" id="PF10988"/>
    </source>
</evidence>
<dbReference type="AlphaFoldDB" id="A0A437MBT3"/>
<dbReference type="OrthoDB" id="7841570at2"/>
<feature type="signal peptide" evidence="1">
    <location>
        <begin position="1"/>
        <end position="24"/>
    </location>
</feature>
<evidence type="ECO:0000256" key="1">
    <source>
        <dbReference type="SAM" id="SignalP"/>
    </source>
</evidence>
<dbReference type="Gene3D" id="2.160.20.120">
    <property type="match status" value="1"/>
</dbReference>
<keyword evidence="1" id="KW-0732">Signal</keyword>
<proteinExistence type="predicted"/>
<feature type="domain" description="Putative auto-transporter adhesin head GIN" evidence="2">
    <location>
        <begin position="34"/>
        <end position="220"/>
    </location>
</feature>
<keyword evidence="4" id="KW-1185">Reference proteome</keyword>
<dbReference type="PROSITE" id="PS51257">
    <property type="entry name" value="PROKAR_LIPOPROTEIN"/>
    <property type="match status" value="1"/>
</dbReference>
<gene>
    <name evidence="3" type="ORF">EOD43_07765</name>
</gene>
<feature type="chain" id="PRO_5019483675" evidence="1">
    <location>
        <begin position="25"/>
        <end position="236"/>
    </location>
</feature>
<name>A0A437MBT3_9SPHN</name>
<dbReference type="Proteomes" id="UP000282971">
    <property type="component" value="Unassembled WGS sequence"/>
</dbReference>
<accession>A0A437MBT3</accession>
<dbReference type="Pfam" id="PF10988">
    <property type="entry name" value="DUF2807"/>
    <property type="match status" value="1"/>
</dbReference>
<organism evidence="3 4">
    <name type="scientific">Sphingomonas crocodyli</name>
    <dbReference type="NCBI Taxonomy" id="1979270"/>
    <lineage>
        <taxon>Bacteria</taxon>
        <taxon>Pseudomonadati</taxon>
        <taxon>Pseudomonadota</taxon>
        <taxon>Alphaproteobacteria</taxon>
        <taxon>Sphingomonadales</taxon>
        <taxon>Sphingomonadaceae</taxon>
        <taxon>Sphingomonas</taxon>
    </lineage>
</organism>
<reference evidence="3 4" key="1">
    <citation type="submission" date="2019-01" db="EMBL/GenBank/DDBJ databases">
        <authorList>
            <person name="Chen W.-M."/>
        </authorList>
    </citation>
    <scope>NUCLEOTIDE SEQUENCE [LARGE SCALE GENOMIC DNA]</scope>
    <source>
        <strain evidence="3 4">CCP-7</strain>
    </source>
</reference>
<sequence>MSRRPLIAFTAAACALAAACSANAATRPFPVPGFSKLRVEGPYTVRVHTGAKPSVVARGPQDRIDKLIVETRGEMLVITTEKSWGWKGMSWGKNDTVYVDVTVPTLSAAELTGSGDVDVDVVRAPAFAASVTGSGNLTVAQVQTETLTSSVTGSGDLTVNGKAETMTARVTGSGDLHAGGVNVGTLTATVTGSGDIAVGPTRVANASVTGSGDIDIAGRPQCKTAKRGSGEVRCGG</sequence>
<comment type="caution">
    <text evidence="3">The sequence shown here is derived from an EMBL/GenBank/DDBJ whole genome shotgun (WGS) entry which is preliminary data.</text>
</comment>
<protein>
    <submittedName>
        <fullName evidence="3">DUF2807 domain-containing protein</fullName>
    </submittedName>
</protein>